<evidence type="ECO:0000256" key="1">
    <source>
        <dbReference type="ARBA" id="ARBA00009250"/>
    </source>
</evidence>
<dbReference type="Gene3D" id="2.130.10.10">
    <property type="entry name" value="YVTN repeat-like/Quinoprotein amine dehydrogenase"/>
    <property type="match status" value="1"/>
</dbReference>
<dbReference type="InterPro" id="IPR006926">
    <property type="entry name" value="Vps16_N"/>
</dbReference>
<dbReference type="PIRSF" id="PIRSF007949">
    <property type="entry name" value="VPS16"/>
    <property type="match status" value="1"/>
</dbReference>
<dbReference type="Pfam" id="PF04841">
    <property type="entry name" value="Vps16_N"/>
    <property type="match status" value="1"/>
</dbReference>
<gene>
    <name evidence="5" type="ORF">L211DRAFT_866803</name>
</gene>
<dbReference type="Gene3D" id="1.10.150.780">
    <property type="entry name" value="Vps16, C-terminal region"/>
    <property type="match status" value="1"/>
</dbReference>
<keyword evidence="6" id="KW-1185">Reference proteome</keyword>
<accession>A0A3N4LSG0</accession>
<dbReference type="InterPro" id="IPR006925">
    <property type="entry name" value="Vps16_C"/>
</dbReference>
<dbReference type="GO" id="GO:0016197">
    <property type="term" value="P:endosomal transport"/>
    <property type="evidence" value="ECO:0007669"/>
    <property type="project" value="TreeGrafter"/>
</dbReference>
<protein>
    <recommendedName>
        <fullName evidence="2">Probable vacuolar protein sorting-associated protein 16 homolog</fullName>
    </recommendedName>
</protein>
<feature type="domain" description="Vps16 N-terminal" evidence="4">
    <location>
        <begin position="7"/>
        <end position="432"/>
    </location>
</feature>
<keyword evidence="2" id="KW-0653">Protein transport</keyword>
<comment type="function">
    <text evidence="2">Essential for vacuolar protein sorting. Required for vacuole biogenesis, stability and to maintain vacuole morphology.</text>
</comment>
<dbReference type="OrthoDB" id="1792at2759"/>
<dbReference type="GO" id="GO:0003779">
    <property type="term" value="F:actin binding"/>
    <property type="evidence" value="ECO:0007669"/>
    <property type="project" value="TreeGrafter"/>
</dbReference>
<dbReference type="InParanoid" id="A0A3N4LSG0"/>
<evidence type="ECO:0000313" key="6">
    <source>
        <dbReference type="Proteomes" id="UP000267821"/>
    </source>
</evidence>
<dbReference type="InterPro" id="IPR038132">
    <property type="entry name" value="Vps16_C_sf"/>
</dbReference>
<comment type="similarity">
    <text evidence="1 2">Belongs to the VPS16 family.</text>
</comment>
<evidence type="ECO:0000259" key="3">
    <source>
        <dbReference type="Pfam" id="PF04840"/>
    </source>
</evidence>
<proteinExistence type="inferred from homology"/>
<dbReference type="SUPFAM" id="SSF82171">
    <property type="entry name" value="DPP6 N-terminal domain-like"/>
    <property type="match status" value="1"/>
</dbReference>
<dbReference type="PANTHER" id="PTHR12811">
    <property type="entry name" value="VACUOLAR PROTEIN SORTING VPS16"/>
    <property type="match status" value="1"/>
</dbReference>
<dbReference type="Proteomes" id="UP000267821">
    <property type="component" value="Unassembled WGS sequence"/>
</dbReference>
<evidence type="ECO:0000256" key="2">
    <source>
        <dbReference type="PIRNR" id="PIRNR007949"/>
    </source>
</evidence>
<feature type="domain" description="Vps16 C-terminal" evidence="3">
    <location>
        <begin position="526"/>
        <end position="833"/>
    </location>
</feature>
<dbReference type="InterPro" id="IPR016534">
    <property type="entry name" value="VPS16"/>
</dbReference>
<dbReference type="GO" id="GO:0042144">
    <property type="term" value="P:vacuole fusion, non-autophagic"/>
    <property type="evidence" value="ECO:0007669"/>
    <property type="project" value="TreeGrafter"/>
</dbReference>
<dbReference type="AlphaFoldDB" id="A0A3N4LSG0"/>
<dbReference type="GO" id="GO:0030897">
    <property type="term" value="C:HOPS complex"/>
    <property type="evidence" value="ECO:0007669"/>
    <property type="project" value="TreeGrafter"/>
</dbReference>
<sequence>MASATAPTADWEAVSDTFYRKIQLYTALWDADFNLNDYFLRGAPYGGALALWKDDSKPQPYRGPLSKPSIELYSSAGRLIRKIAWDKGSIKGLGWSEDEKLLVVTQDGMVRCYYDLQGDFTQFSLGNGAEEYGVKECRFWGVGFVALLGNNKLVAVSRYDEPRPRQLADPGLGEEGEIHSWALIPPNYTLSRHVEVLIATGATILVVDASETQDQVLQQGPFSHIAVSPNGKYVGLYTAEGKVWVISSDFQDNLSEYDTGMGNNLPIDMQWCGNSSVVLVWEDEVHMVGPGGVALRYYYDSRVHLVSEIDGVRLITTDCCEFLQKVPGMHLWGPAVGVYEIQTENVDVTESIFRIGSTSPASVLVDAIDQLEQCSPKADDNIQLIRPQLAEAVDACVKAAGQEFNVHWQKQLLKAASFGKSVLELYSSDEFVEMCEVLRVLNAVRYYEVGLPITYEQFLRLTPEKLIQRLLNRQHHQLAVKISEYLRLPTEKIYIHWACMKVRVSTDDEDTICRAVVAKLNGKHGISFQEIARTAYDEGRGRLATQLLNYEPRAALQVPLLLNMEEDEIALDKAIESGDTDLVSYVLLNLKKKHPLTNFFRIINNRPVASSLIESSAREQDRELLKDMYYQDDRRVDGALVILRESMEQEELSAKLEKLKLASKVLGDLKEHALESKTIDESSRLLQLQEVYEKDLPQKFLGLSLNETILDLIRLGYNSRASKLKSEFKVPEKRYWWLRLRGLVAKRDWGEIEEWSKQKKSPIGWEPFFNECLAARNSKVAALFVPKCTHLPAADRMDLWVKCGMLAKAGEEALKVRDLNALEKLRQRAKVQSEIGELDRMIAQVKPK</sequence>
<dbReference type="GO" id="GO:0006886">
    <property type="term" value="P:intracellular protein transport"/>
    <property type="evidence" value="ECO:0007669"/>
    <property type="project" value="InterPro"/>
</dbReference>
<dbReference type="FunCoup" id="A0A3N4LSG0">
    <property type="interactions" value="1088"/>
</dbReference>
<dbReference type="InterPro" id="IPR015943">
    <property type="entry name" value="WD40/YVTN_repeat-like_dom_sf"/>
</dbReference>
<dbReference type="PANTHER" id="PTHR12811:SF0">
    <property type="entry name" value="VACUOLAR PROTEIN SORTING-ASSOCIATED PROTEIN 16 HOMOLOG"/>
    <property type="match status" value="1"/>
</dbReference>
<dbReference type="GO" id="GO:0005768">
    <property type="term" value="C:endosome"/>
    <property type="evidence" value="ECO:0007669"/>
    <property type="project" value="TreeGrafter"/>
</dbReference>
<dbReference type="EMBL" id="ML121536">
    <property type="protein sequence ID" value="RPB25843.1"/>
    <property type="molecule type" value="Genomic_DNA"/>
</dbReference>
<dbReference type="Pfam" id="PF04840">
    <property type="entry name" value="Vps16_C"/>
    <property type="match status" value="1"/>
</dbReference>
<organism evidence="5 6">
    <name type="scientific">Terfezia boudieri ATCC MYA-4762</name>
    <dbReference type="NCBI Taxonomy" id="1051890"/>
    <lineage>
        <taxon>Eukaryota</taxon>
        <taxon>Fungi</taxon>
        <taxon>Dikarya</taxon>
        <taxon>Ascomycota</taxon>
        <taxon>Pezizomycotina</taxon>
        <taxon>Pezizomycetes</taxon>
        <taxon>Pezizales</taxon>
        <taxon>Pezizaceae</taxon>
        <taxon>Terfezia</taxon>
    </lineage>
</organism>
<evidence type="ECO:0000313" key="5">
    <source>
        <dbReference type="EMBL" id="RPB25843.1"/>
    </source>
</evidence>
<keyword evidence="2" id="KW-0813">Transport</keyword>
<reference evidence="5 6" key="1">
    <citation type="journal article" date="2018" name="Nat. Ecol. Evol.">
        <title>Pezizomycetes genomes reveal the molecular basis of ectomycorrhizal truffle lifestyle.</title>
        <authorList>
            <person name="Murat C."/>
            <person name="Payen T."/>
            <person name="Noel B."/>
            <person name="Kuo A."/>
            <person name="Morin E."/>
            <person name="Chen J."/>
            <person name="Kohler A."/>
            <person name="Krizsan K."/>
            <person name="Balestrini R."/>
            <person name="Da Silva C."/>
            <person name="Montanini B."/>
            <person name="Hainaut M."/>
            <person name="Levati E."/>
            <person name="Barry K.W."/>
            <person name="Belfiori B."/>
            <person name="Cichocki N."/>
            <person name="Clum A."/>
            <person name="Dockter R.B."/>
            <person name="Fauchery L."/>
            <person name="Guy J."/>
            <person name="Iotti M."/>
            <person name="Le Tacon F."/>
            <person name="Lindquist E.A."/>
            <person name="Lipzen A."/>
            <person name="Malagnac F."/>
            <person name="Mello A."/>
            <person name="Molinier V."/>
            <person name="Miyauchi S."/>
            <person name="Poulain J."/>
            <person name="Riccioni C."/>
            <person name="Rubini A."/>
            <person name="Sitrit Y."/>
            <person name="Splivallo R."/>
            <person name="Traeger S."/>
            <person name="Wang M."/>
            <person name="Zifcakova L."/>
            <person name="Wipf D."/>
            <person name="Zambonelli A."/>
            <person name="Paolocci F."/>
            <person name="Nowrousian M."/>
            <person name="Ottonello S."/>
            <person name="Baldrian P."/>
            <person name="Spatafora J.W."/>
            <person name="Henrissat B."/>
            <person name="Nagy L.G."/>
            <person name="Aury J.M."/>
            <person name="Wincker P."/>
            <person name="Grigoriev I.V."/>
            <person name="Bonfante P."/>
            <person name="Martin F.M."/>
        </authorList>
    </citation>
    <scope>NUCLEOTIDE SEQUENCE [LARGE SCALE GENOMIC DNA]</scope>
    <source>
        <strain evidence="5 6">ATCC MYA-4762</strain>
    </source>
</reference>
<dbReference type="STRING" id="1051890.A0A3N4LSG0"/>
<evidence type="ECO:0000259" key="4">
    <source>
        <dbReference type="Pfam" id="PF04841"/>
    </source>
</evidence>
<name>A0A3N4LSG0_9PEZI</name>